<dbReference type="Gene3D" id="2.60.420.10">
    <property type="entry name" value="Maltose phosphorylase, domain 3"/>
    <property type="match status" value="1"/>
</dbReference>
<name>A0ABP9AC80_9MICO</name>
<keyword evidence="3" id="KW-1185">Reference proteome</keyword>
<comment type="caution">
    <text evidence="2">The sequence shown here is derived from an EMBL/GenBank/DDBJ whole genome shotgun (WGS) entry which is preliminary data.</text>
</comment>
<dbReference type="Pfam" id="PF17389">
    <property type="entry name" value="Bac_rhamnosid6H"/>
    <property type="match status" value="1"/>
</dbReference>
<dbReference type="PANTHER" id="PTHR34987">
    <property type="entry name" value="C, PUTATIVE (AFU_ORTHOLOGUE AFUA_3G02880)-RELATED"/>
    <property type="match status" value="1"/>
</dbReference>
<reference evidence="3" key="1">
    <citation type="journal article" date="2019" name="Int. J. Syst. Evol. Microbiol.">
        <title>The Global Catalogue of Microorganisms (GCM) 10K type strain sequencing project: providing services to taxonomists for standard genome sequencing and annotation.</title>
        <authorList>
            <consortium name="The Broad Institute Genomics Platform"/>
            <consortium name="The Broad Institute Genome Sequencing Center for Infectious Disease"/>
            <person name="Wu L."/>
            <person name="Ma J."/>
        </authorList>
    </citation>
    <scope>NUCLEOTIDE SEQUENCE [LARGE SCALE GENOMIC DNA]</scope>
    <source>
        <strain evidence="3">JCM 18537</strain>
    </source>
</reference>
<feature type="domain" description="Alpha-L-rhamnosidase six-hairpin glycosidase" evidence="1">
    <location>
        <begin position="219"/>
        <end position="289"/>
    </location>
</feature>
<accession>A0ABP9AC80</accession>
<dbReference type="SUPFAM" id="SSF48208">
    <property type="entry name" value="Six-hairpin glycosidases"/>
    <property type="match status" value="1"/>
</dbReference>
<dbReference type="InterPro" id="IPR035396">
    <property type="entry name" value="Bac_rhamnosid6H"/>
</dbReference>
<organism evidence="2 3">
    <name type="scientific">Microbacterium gilvum</name>
    <dbReference type="NCBI Taxonomy" id="1336204"/>
    <lineage>
        <taxon>Bacteria</taxon>
        <taxon>Bacillati</taxon>
        <taxon>Actinomycetota</taxon>
        <taxon>Actinomycetes</taxon>
        <taxon>Micrococcales</taxon>
        <taxon>Microbacteriaceae</taxon>
        <taxon>Microbacterium</taxon>
    </lineage>
</organism>
<evidence type="ECO:0000313" key="3">
    <source>
        <dbReference type="Proteomes" id="UP001501645"/>
    </source>
</evidence>
<protein>
    <recommendedName>
        <fullName evidence="1">Alpha-L-rhamnosidase six-hairpin glycosidase domain-containing protein</fullName>
    </recommendedName>
</protein>
<dbReference type="EMBL" id="BAABKO010000004">
    <property type="protein sequence ID" value="GAA4777098.1"/>
    <property type="molecule type" value="Genomic_DNA"/>
</dbReference>
<dbReference type="PANTHER" id="PTHR34987:SF6">
    <property type="entry name" value="ALPHA-L-RHAMNOSIDASE SIX-HAIRPIN GLYCOSIDASE DOMAIN-CONTAINING PROTEIN"/>
    <property type="match status" value="1"/>
</dbReference>
<dbReference type="InterPro" id="IPR012341">
    <property type="entry name" value="6hp_glycosidase-like_sf"/>
</dbReference>
<dbReference type="Proteomes" id="UP001501645">
    <property type="component" value="Unassembled WGS sequence"/>
</dbReference>
<dbReference type="InterPro" id="IPR008928">
    <property type="entry name" value="6-hairpin_glycosidase_sf"/>
</dbReference>
<gene>
    <name evidence="2" type="ORF">GCM10023351_22300</name>
</gene>
<evidence type="ECO:0000259" key="1">
    <source>
        <dbReference type="Pfam" id="PF17389"/>
    </source>
</evidence>
<sequence length="625" mass="66792">MRGDEILALSRAASPDPFPLRMAAAGDRDWLYAPGGFARGMLDTVVDDGYAGAVDVGYDRNQRPPAARVRFRAADGAMVEAVSDDGGPACLVDDGRGWLVEHEGAWVEPDRRRGGGRPPHRDDEPVAVLRPAPLGDGLFDAGATVLARPVIRAAAPPRVRVGESIAEARAESGHEARVEVVRRDDGTWTTRARVGLRYLVVEGADEVVLEANARSVERPGAFACSDDALTRVWAVAAYTTRVCAQRLDVDGLKRDRMPWGGDLALNLLSHAYALGDGEATRDTLDALGRPDGYVNGIVDYSLWWVVSHAAHRLQFGDTVPLARRAADVAELLDGLSSDVDDDGVLRPRRPTGFPGGPVLIDWGVEWTPDRDLCALQMLFAWAARAGAGLLALAGHPRAAHWSGVAERAGAVLRTRGWDAGRGVWREHLEPGSGPSPYPNLLAVLAGVHDDIPASVADAIASRLDDVRTPFMTGFALTALITAGRPGAAVARIREKWLPMLDLGATTFWEEFPEEGRSPYEMYGRPFGKSLCHAWGAAPAALLPRAVLGIEPLEPGWSAARVAPALGDLVWGAAVVPTPLGDLVVHAERDIVTVDVPAGMRVTGLGDDVVGPTRVERRFAMEEGTA</sequence>
<evidence type="ECO:0000313" key="2">
    <source>
        <dbReference type="EMBL" id="GAA4777098.1"/>
    </source>
</evidence>
<proteinExistence type="predicted"/>
<dbReference type="RefSeq" id="WP_345439158.1">
    <property type="nucleotide sequence ID" value="NZ_BAABKO010000004.1"/>
</dbReference>
<dbReference type="Gene3D" id="1.50.10.10">
    <property type="match status" value="1"/>
</dbReference>